<dbReference type="Pfam" id="PF23016">
    <property type="entry name" value="RsmI_C"/>
    <property type="match status" value="1"/>
</dbReference>
<dbReference type="Gene3D" id="3.30.950.10">
    <property type="entry name" value="Methyltransferase, Cobalt-precorrin-4 Transmethylase, Domain 2"/>
    <property type="match status" value="1"/>
</dbReference>
<dbReference type="EC" id="2.1.1.198" evidence="6"/>
<dbReference type="HAMAP" id="MF_01877">
    <property type="entry name" value="16SrRNA_methyltr_I"/>
    <property type="match status" value="1"/>
</dbReference>
<dbReference type="AlphaFoldDB" id="A0A6N0HV49"/>
<accession>A0A6N0HV49</accession>
<dbReference type="GO" id="GO:0005737">
    <property type="term" value="C:cytoplasm"/>
    <property type="evidence" value="ECO:0007669"/>
    <property type="project" value="UniProtKB-SubCell"/>
</dbReference>
<dbReference type="EMBL" id="CP054491">
    <property type="protein sequence ID" value="QKQ26190.1"/>
    <property type="molecule type" value="Genomic_DNA"/>
</dbReference>
<dbReference type="InterPro" id="IPR008189">
    <property type="entry name" value="rRNA_ssu_MeTfrase_I"/>
</dbReference>
<evidence type="ECO:0000256" key="2">
    <source>
        <dbReference type="ARBA" id="ARBA00022552"/>
    </source>
</evidence>
<dbReference type="InterPro" id="IPR014776">
    <property type="entry name" value="4pyrrole_Mease_sub2"/>
</dbReference>
<dbReference type="InterPro" id="IPR035996">
    <property type="entry name" value="4pyrrol_Methylase_sf"/>
</dbReference>
<evidence type="ECO:0000313" key="9">
    <source>
        <dbReference type="EMBL" id="QKQ26190.1"/>
    </source>
</evidence>
<evidence type="ECO:0000256" key="6">
    <source>
        <dbReference type="HAMAP-Rule" id="MF_01877"/>
    </source>
</evidence>
<keyword evidence="5 6" id="KW-0949">S-adenosyl-L-methionine</keyword>
<evidence type="ECO:0000313" key="10">
    <source>
        <dbReference type="Proteomes" id="UP000509658"/>
    </source>
</evidence>
<comment type="similarity">
    <text evidence="6">Belongs to the methyltransferase superfamily. RsmI family.</text>
</comment>
<dbReference type="FunFam" id="3.40.1010.10:FF:000002">
    <property type="entry name" value="Ribosomal RNA small subunit methyltransferase I"/>
    <property type="match status" value="1"/>
</dbReference>
<dbReference type="PIRSF" id="PIRSF005917">
    <property type="entry name" value="MTase_YraL"/>
    <property type="match status" value="1"/>
</dbReference>
<gene>
    <name evidence="6 9" type="primary">rsmI</name>
    <name evidence="9" type="ORF">HUE57_07745</name>
</gene>
<dbReference type="InterPro" id="IPR053910">
    <property type="entry name" value="RsmI_HTH"/>
</dbReference>
<keyword evidence="3 6" id="KW-0489">Methyltransferase</keyword>
<evidence type="ECO:0000256" key="5">
    <source>
        <dbReference type="ARBA" id="ARBA00022691"/>
    </source>
</evidence>
<comment type="catalytic activity">
    <reaction evidence="6">
        <text>cytidine(1402) in 16S rRNA + S-adenosyl-L-methionine = 2'-O-methylcytidine(1402) in 16S rRNA + S-adenosyl-L-homocysteine + H(+)</text>
        <dbReference type="Rhea" id="RHEA:42924"/>
        <dbReference type="Rhea" id="RHEA-COMP:10285"/>
        <dbReference type="Rhea" id="RHEA-COMP:10286"/>
        <dbReference type="ChEBI" id="CHEBI:15378"/>
        <dbReference type="ChEBI" id="CHEBI:57856"/>
        <dbReference type="ChEBI" id="CHEBI:59789"/>
        <dbReference type="ChEBI" id="CHEBI:74495"/>
        <dbReference type="ChEBI" id="CHEBI:82748"/>
        <dbReference type="EC" id="2.1.1.198"/>
    </reaction>
</comment>
<dbReference type="InterPro" id="IPR014777">
    <property type="entry name" value="4pyrrole_Mease_sub1"/>
</dbReference>
<dbReference type="KEGG" id="rev:HUE57_07745"/>
<dbReference type="PANTHER" id="PTHR46111">
    <property type="entry name" value="RIBOSOMAL RNA SMALL SUBUNIT METHYLTRANSFERASE I"/>
    <property type="match status" value="1"/>
</dbReference>
<organism evidence="9 10">
    <name type="scientific">Candidatus Reidiella endopervernicosa</name>
    <dbReference type="NCBI Taxonomy" id="2738883"/>
    <lineage>
        <taxon>Bacteria</taxon>
        <taxon>Pseudomonadati</taxon>
        <taxon>Pseudomonadota</taxon>
        <taxon>Gammaproteobacteria</taxon>
        <taxon>Candidatus Reidiella</taxon>
    </lineage>
</organism>
<dbReference type="SUPFAM" id="SSF53790">
    <property type="entry name" value="Tetrapyrrole methylase"/>
    <property type="match status" value="1"/>
</dbReference>
<evidence type="ECO:0000256" key="4">
    <source>
        <dbReference type="ARBA" id="ARBA00022679"/>
    </source>
</evidence>
<dbReference type="Pfam" id="PF00590">
    <property type="entry name" value="TP_methylase"/>
    <property type="match status" value="1"/>
</dbReference>
<dbReference type="CDD" id="cd11648">
    <property type="entry name" value="RsmI"/>
    <property type="match status" value="1"/>
</dbReference>
<feature type="domain" description="Tetrapyrrole methylase" evidence="7">
    <location>
        <begin position="21"/>
        <end position="221"/>
    </location>
</feature>
<dbReference type="FunFam" id="3.30.950.10:FF:000002">
    <property type="entry name" value="Ribosomal RNA small subunit methyltransferase I"/>
    <property type="match status" value="1"/>
</dbReference>
<protein>
    <recommendedName>
        <fullName evidence="6">Ribosomal RNA small subunit methyltransferase I</fullName>
        <ecNumber evidence="6">2.1.1.198</ecNumber>
    </recommendedName>
    <alternativeName>
        <fullName evidence="6">16S rRNA 2'-O-ribose C1402 methyltransferase</fullName>
    </alternativeName>
    <alternativeName>
        <fullName evidence="6">rRNA (cytidine-2'-O-)-methyltransferase RsmI</fullName>
    </alternativeName>
</protein>
<sequence length="297" mass="32306">MLLVGCPVSWEAWKVSIEYGRLYIVATPIGNLGDMTPRAVEVLKTVDRIAAEDTRHSGGLLKHFAITTPMFALHEHNERQRCGVLIDMLLGGESVALISDAGTPLISDPGYHLVREAHRQGISVVPVAGVSALITALSASGLATDRFCFEGFLPAKSAARRARLELLGDESRTITFYESPHRILDSLADMVAVLGAERPAVVARELTKRFETIKHATLGELLAWAEADSDQQRGEFVVAIEGAIKKESQGLDDEVLRIAQLLRDELPLKQAAALAAKISGEKKNAIYQHLLQAERDG</sequence>
<evidence type="ECO:0000259" key="7">
    <source>
        <dbReference type="Pfam" id="PF00590"/>
    </source>
</evidence>
<dbReference type="PROSITE" id="PS01296">
    <property type="entry name" value="RSMI"/>
    <property type="match status" value="1"/>
</dbReference>
<dbReference type="Gene3D" id="3.40.1010.10">
    <property type="entry name" value="Cobalt-precorrin-4 Transmethylase, Domain 1"/>
    <property type="match status" value="1"/>
</dbReference>
<keyword evidence="10" id="KW-1185">Reference proteome</keyword>
<feature type="domain" description="RsmI HTH" evidence="8">
    <location>
        <begin position="250"/>
        <end position="292"/>
    </location>
</feature>
<comment type="subcellular location">
    <subcellularLocation>
        <location evidence="6">Cytoplasm</location>
    </subcellularLocation>
</comment>
<dbReference type="Proteomes" id="UP000509658">
    <property type="component" value="Chromosome"/>
</dbReference>
<keyword evidence="2 6" id="KW-0698">rRNA processing</keyword>
<evidence type="ECO:0000256" key="1">
    <source>
        <dbReference type="ARBA" id="ARBA00022490"/>
    </source>
</evidence>
<dbReference type="NCBIfam" id="TIGR00096">
    <property type="entry name" value="16S rRNA (cytidine(1402)-2'-O)-methyltransferase"/>
    <property type="match status" value="1"/>
</dbReference>
<dbReference type="RefSeq" id="WP_078482479.1">
    <property type="nucleotide sequence ID" value="NZ_CP054491.1"/>
</dbReference>
<evidence type="ECO:0000259" key="8">
    <source>
        <dbReference type="Pfam" id="PF23016"/>
    </source>
</evidence>
<dbReference type="InterPro" id="IPR018063">
    <property type="entry name" value="SAM_MeTrfase_RsmI_CS"/>
</dbReference>
<name>A0A6N0HV49_9GAMM</name>
<keyword evidence="1 6" id="KW-0963">Cytoplasm</keyword>
<proteinExistence type="inferred from homology"/>
<dbReference type="GO" id="GO:0070677">
    <property type="term" value="F:rRNA (cytosine-2'-O-)-methyltransferase activity"/>
    <property type="evidence" value="ECO:0007669"/>
    <property type="project" value="UniProtKB-UniRule"/>
</dbReference>
<evidence type="ECO:0000256" key="3">
    <source>
        <dbReference type="ARBA" id="ARBA00022603"/>
    </source>
</evidence>
<keyword evidence="4 6" id="KW-0808">Transferase</keyword>
<dbReference type="PANTHER" id="PTHR46111:SF1">
    <property type="entry name" value="RIBOSOMAL RNA SMALL SUBUNIT METHYLTRANSFERASE I"/>
    <property type="match status" value="1"/>
</dbReference>
<dbReference type="InterPro" id="IPR000878">
    <property type="entry name" value="4pyrrol_Mease"/>
</dbReference>
<reference evidence="9 10" key="1">
    <citation type="submission" date="2020-05" db="EMBL/GenBank/DDBJ databases">
        <title>Horizontal transmission and recombination maintain forever young bacterial symbiont genomes.</title>
        <authorList>
            <person name="Russell S.L."/>
            <person name="Pepper-Tunick E."/>
            <person name="Svedberg J."/>
            <person name="Byrne A."/>
            <person name="Ruelas Castillo J."/>
            <person name="Vollmers C."/>
            <person name="Beinart R.A."/>
            <person name="Corbett-Detig R."/>
        </authorList>
    </citation>
    <scope>NUCLEOTIDE SEQUENCE [LARGE SCALE GENOMIC DNA]</scope>
    <source>
        <strain evidence="9">Santa_Monica_outfall</strain>
    </source>
</reference>
<comment type="function">
    <text evidence="6">Catalyzes the 2'-O-methylation of the ribose of cytidine 1402 (C1402) in 16S rRNA.</text>
</comment>